<organism evidence="2 3">
    <name type="scientific">Tilletia controversa</name>
    <name type="common">dwarf bunt fungus</name>
    <dbReference type="NCBI Taxonomy" id="13291"/>
    <lineage>
        <taxon>Eukaryota</taxon>
        <taxon>Fungi</taxon>
        <taxon>Dikarya</taxon>
        <taxon>Basidiomycota</taxon>
        <taxon>Ustilaginomycotina</taxon>
        <taxon>Exobasidiomycetes</taxon>
        <taxon>Tilletiales</taxon>
        <taxon>Tilletiaceae</taxon>
        <taxon>Tilletia</taxon>
    </lineage>
</organism>
<feature type="region of interest" description="Disordered" evidence="1">
    <location>
        <begin position="1"/>
        <end position="68"/>
    </location>
</feature>
<dbReference type="EMBL" id="LWDE02001044">
    <property type="protein sequence ID" value="KAE8242731.1"/>
    <property type="molecule type" value="Genomic_DNA"/>
</dbReference>
<evidence type="ECO:0000313" key="2">
    <source>
        <dbReference type="EMBL" id="KAE8242731.1"/>
    </source>
</evidence>
<feature type="compositionally biased region" description="Basic residues" evidence="1">
    <location>
        <begin position="48"/>
        <end position="58"/>
    </location>
</feature>
<evidence type="ECO:0000313" key="3">
    <source>
        <dbReference type="Proteomes" id="UP000077684"/>
    </source>
</evidence>
<accession>A0A8X7MN46</accession>
<reference evidence="2" key="1">
    <citation type="submission" date="2016-04" db="EMBL/GenBank/DDBJ databases">
        <authorList>
            <person name="Nguyen H.D."/>
            <person name="Samba Siva P."/>
            <person name="Cullis J."/>
            <person name="Levesque C.A."/>
            <person name="Hambleton S."/>
        </authorList>
    </citation>
    <scope>NUCLEOTIDE SEQUENCE</scope>
    <source>
        <strain evidence="2">DAOMC 236426</strain>
    </source>
</reference>
<evidence type="ECO:0000256" key="1">
    <source>
        <dbReference type="SAM" id="MobiDB-lite"/>
    </source>
</evidence>
<name>A0A8X7MN46_9BASI</name>
<feature type="compositionally biased region" description="Acidic residues" evidence="1">
    <location>
        <begin position="27"/>
        <end position="44"/>
    </location>
</feature>
<keyword evidence="3" id="KW-1185">Reference proteome</keyword>
<reference evidence="2" key="2">
    <citation type="journal article" date="2019" name="IMA Fungus">
        <title>Genome sequencing and comparison of five Tilletia species to identify candidate genes for the detection of regulated species infecting wheat.</title>
        <authorList>
            <person name="Nguyen H.D.T."/>
            <person name="Sultana T."/>
            <person name="Kesanakurti P."/>
            <person name="Hambleton S."/>
        </authorList>
    </citation>
    <scope>NUCLEOTIDE SEQUENCE</scope>
    <source>
        <strain evidence="2">DAOMC 236426</strain>
    </source>
</reference>
<dbReference type="Proteomes" id="UP000077684">
    <property type="component" value="Unassembled WGS sequence"/>
</dbReference>
<gene>
    <name evidence="2" type="ORF">A4X06_0g6780</name>
</gene>
<comment type="caution">
    <text evidence="2">The sequence shown here is derived from an EMBL/GenBank/DDBJ whole genome shotgun (WGS) entry which is preliminary data.</text>
</comment>
<sequence>MGADHAKAPSEKIQDKDMRKMELKGEDDGDGEKDEDEAPEEEDDKEKTPRKSKKRGRRSQGGCQMQERTKQVIDAFSTMAKQHQESMVERLEKEERMHQVDLAEQKAFRIAQEQSHDADRIAQDRRHETFLLLKRKKMQAETKRVEIVASCRSHVPLCCCCCWCC</sequence>
<proteinExistence type="predicted"/>
<protein>
    <recommendedName>
        <fullName evidence="4">No apical meristem-associated C-terminal domain-containing protein</fullName>
    </recommendedName>
</protein>
<feature type="compositionally biased region" description="Basic and acidic residues" evidence="1">
    <location>
        <begin position="1"/>
        <end position="26"/>
    </location>
</feature>
<evidence type="ECO:0008006" key="4">
    <source>
        <dbReference type="Google" id="ProtNLM"/>
    </source>
</evidence>
<dbReference type="AlphaFoldDB" id="A0A8X7MN46"/>